<dbReference type="GO" id="GO:0005829">
    <property type="term" value="C:cytosol"/>
    <property type="evidence" value="ECO:0007669"/>
    <property type="project" value="TreeGrafter"/>
</dbReference>
<evidence type="ECO:0000256" key="3">
    <source>
        <dbReference type="RuleBase" id="RU364069"/>
    </source>
</evidence>
<dbReference type="UniPathway" id="UPA00124"/>
<dbReference type="GO" id="GO:0008830">
    <property type="term" value="F:dTDP-4-dehydrorhamnose 3,5-epimerase activity"/>
    <property type="evidence" value="ECO:0007669"/>
    <property type="project" value="UniProtKB-UniRule"/>
</dbReference>
<gene>
    <name evidence="4" type="primary">rfbC</name>
    <name evidence="4" type="ORF">GQF01_18580</name>
</gene>
<dbReference type="GO" id="GO:0000271">
    <property type="term" value="P:polysaccharide biosynthetic process"/>
    <property type="evidence" value="ECO:0007669"/>
    <property type="project" value="TreeGrafter"/>
</dbReference>
<evidence type="ECO:0000313" key="5">
    <source>
        <dbReference type="Proteomes" id="UP000481087"/>
    </source>
</evidence>
<dbReference type="Pfam" id="PF00908">
    <property type="entry name" value="dTDP_sugar_isom"/>
    <property type="match status" value="1"/>
</dbReference>
<dbReference type="SUPFAM" id="SSF51182">
    <property type="entry name" value="RmlC-like cupins"/>
    <property type="match status" value="1"/>
</dbReference>
<reference evidence="4 5" key="1">
    <citation type="submission" date="2019-12" db="EMBL/GenBank/DDBJ databases">
        <title>Paenibacillus sp. nov. sp. isolated from soil.</title>
        <authorList>
            <person name="Kim J."/>
            <person name="Jeong S.E."/>
            <person name="Jung H.S."/>
            <person name="Jeon C.O."/>
        </authorList>
    </citation>
    <scope>NUCLEOTIDE SEQUENCE [LARGE SCALE GENOMIC DNA]</scope>
    <source>
        <strain evidence="4 5">5J-6</strain>
    </source>
</reference>
<dbReference type="GO" id="GO:0019305">
    <property type="term" value="P:dTDP-rhamnose biosynthetic process"/>
    <property type="evidence" value="ECO:0007669"/>
    <property type="project" value="UniProtKB-UniRule"/>
</dbReference>
<dbReference type="InterPro" id="IPR014710">
    <property type="entry name" value="RmlC-like_jellyroll"/>
</dbReference>
<comment type="subunit">
    <text evidence="3">Homodimer.</text>
</comment>
<dbReference type="CDD" id="cd00438">
    <property type="entry name" value="cupin_RmlC"/>
    <property type="match status" value="1"/>
</dbReference>
<name>A0A6L8V1C4_9BACL</name>
<organism evidence="4 5">
    <name type="scientific">Paenibacillus silvestris</name>
    <dbReference type="NCBI Taxonomy" id="2606219"/>
    <lineage>
        <taxon>Bacteria</taxon>
        <taxon>Bacillati</taxon>
        <taxon>Bacillota</taxon>
        <taxon>Bacilli</taxon>
        <taxon>Bacillales</taxon>
        <taxon>Paenibacillaceae</taxon>
        <taxon>Paenibacillus</taxon>
    </lineage>
</organism>
<comment type="similarity">
    <text evidence="3">Belongs to the dTDP-4-dehydrorhamnose 3,5-epimerase family.</text>
</comment>
<evidence type="ECO:0000313" key="4">
    <source>
        <dbReference type="EMBL" id="MZQ84125.1"/>
    </source>
</evidence>
<feature type="site" description="Participates in a stacking interaction with the thymidine ring of dTDP-4-oxo-6-deoxyglucose" evidence="2">
    <location>
        <position position="141"/>
    </location>
</feature>
<feature type="active site" description="Proton acceptor" evidence="1">
    <location>
        <position position="65"/>
    </location>
</feature>
<dbReference type="PANTHER" id="PTHR21047:SF2">
    <property type="entry name" value="THYMIDINE DIPHOSPHO-4-KETO-RHAMNOSE 3,5-EPIMERASE"/>
    <property type="match status" value="1"/>
</dbReference>
<comment type="caution">
    <text evidence="4">The sequence shown here is derived from an EMBL/GenBank/DDBJ whole genome shotgun (WGS) entry which is preliminary data.</text>
</comment>
<dbReference type="EMBL" id="WTUZ01000021">
    <property type="protein sequence ID" value="MZQ84125.1"/>
    <property type="molecule type" value="Genomic_DNA"/>
</dbReference>
<proteinExistence type="inferred from homology"/>
<keyword evidence="3 4" id="KW-0413">Isomerase</keyword>
<dbReference type="InterPro" id="IPR011051">
    <property type="entry name" value="RmlC_Cupin_sf"/>
</dbReference>
<sequence>MNLMIIKPGNLQGIYDITLAPNTDHRGYFTRLYDVNIMRAHGLHRNWVQENRSFSKQKGTIRGLHFQREPHAETKLIWVSRGAILDVFVDVRQDSPTFGCYESRVLTEENYAMVYISPGFAHGFCTLTDNCEVVYKVDNVYSPAHEGGIIWNDASLQIPWPVDQPIISAKDQVLQSLDTLKRRD</sequence>
<evidence type="ECO:0000256" key="1">
    <source>
        <dbReference type="PIRSR" id="PIRSR600888-1"/>
    </source>
</evidence>
<dbReference type="NCBIfam" id="TIGR01221">
    <property type="entry name" value="rmlC"/>
    <property type="match status" value="1"/>
</dbReference>
<accession>A0A6L8V1C4</accession>
<comment type="catalytic activity">
    <reaction evidence="3">
        <text>dTDP-4-dehydro-6-deoxy-alpha-D-glucose = dTDP-4-dehydro-beta-L-rhamnose</text>
        <dbReference type="Rhea" id="RHEA:16969"/>
        <dbReference type="ChEBI" id="CHEBI:57649"/>
        <dbReference type="ChEBI" id="CHEBI:62830"/>
        <dbReference type="EC" id="5.1.3.13"/>
    </reaction>
</comment>
<dbReference type="Gene3D" id="2.60.120.10">
    <property type="entry name" value="Jelly Rolls"/>
    <property type="match status" value="1"/>
</dbReference>
<protein>
    <recommendedName>
        <fullName evidence="3">dTDP-4-dehydrorhamnose 3,5-epimerase</fullName>
        <ecNumber evidence="3">5.1.3.13</ecNumber>
    </recommendedName>
    <alternativeName>
        <fullName evidence="3">Thymidine diphospho-4-keto-rhamnose 3,5-epimerase</fullName>
    </alternativeName>
</protein>
<dbReference type="EC" id="5.1.3.13" evidence="3"/>
<comment type="pathway">
    <text evidence="3">Carbohydrate biosynthesis; dTDP-L-rhamnose biosynthesis.</text>
</comment>
<keyword evidence="5" id="KW-1185">Reference proteome</keyword>
<dbReference type="AlphaFoldDB" id="A0A6L8V1C4"/>
<dbReference type="InterPro" id="IPR000888">
    <property type="entry name" value="RmlC-like"/>
</dbReference>
<dbReference type="PANTHER" id="PTHR21047">
    <property type="entry name" value="DTDP-6-DEOXY-D-GLUCOSE-3,5 EPIMERASE"/>
    <property type="match status" value="1"/>
</dbReference>
<evidence type="ECO:0000256" key="2">
    <source>
        <dbReference type="PIRSR" id="PIRSR600888-3"/>
    </source>
</evidence>
<comment type="function">
    <text evidence="3">Catalyzes the epimerization of the C3' and C5'positions of dTDP-6-deoxy-D-xylo-4-hexulose, forming dTDP-6-deoxy-L-lyxo-4-hexulose.</text>
</comment>
<feature type="active site" description="Proton donor" evidence="1">
    <location>
        <position position="135"/>
    </location>
</feature>
<dbReference type="Proteomes" id="UP000481087">
    <property type="component" value="Unassembled WGS sequence"/>
</dbReference>